<reference evidence="2 3" key="1">
    <citation type="journal article" date="2013" name="PLoS Genet.">
        <title>Comparative genome structure, secondary metabolite, and effector coding capacity across Cochliobolus pathogens.</title>
        <authorList>
            <person name="Condon B.J."/>
            <person name="Leng Y."/>
            <person name="Wu D."/>
            <person name="Bushley K.E."/>
            <person name="Ohm R.A."/>
            <person name="Otillar R."/>
            <person name="Martin J."/>
            <person name="Schackwitz W."/>
            <person name="Grimwood J."/>
            <person name="MohdZainudin N."/>
            <person name="Xue C."/>
            <person name="Wang R."/>
            <person name="Manning V.A."/>
            <person name="Dhillon B."/>
            <person name="Tu Z.J."/>
            <person name="Steffenson B.J."/>
            <person name="Salamov A."/>
            <person name="Sun H."/>
            <person name="Lowry S."/>
            <person name="LaButti K."/>
            <person name="Han J."/>
            <person name="Copeland A."/>
            <person name="Lindquist E."/>
            <person name="Barry K."/>
            <person name="Schmutz J."/>
            <person name="Baker S.E."/>
            <person name="Ciuffetti L.M."/>
            <person name="Grigoriev I.V."/>
            <person name="Zhong S."/>
            <person name="Turgeon B.G."/>
        </authorList>
    </citation>
    <scope>NUCLEOTIDE SEQUENCE [LARGE SCALE GENOMIC DNA]</scope>
    <source>
        <strain evidence="2 3">FI3</strain>
    </source>
</reference>
<evidence type="ECO:0000313" key="3">
    <source>
        <dbReference type="Proteomes" id="UP000054337"/>
    </source>
</evidence>
<gene>
    <name evidence="2" type="ORF">COCVIDRAFT_112563</name>
</gene>
<organism evidence="2 3">
    <name type="scientific">Bipolaris victoriae (strain FI3)</name>
    <name type="common">Victoria blight of oats agent</name>
    <name type="synonym">Cochliobolus victoriae</name>
    <dbReference type="NCBI Taxonomy" id="930091"/>
    <lineage>
        <taxon>Eukaryota</taxon>
        <taxon>Fungi</taxon>
        <taxon>Dikarya</taxon>
        <taxon>Ascomycota</taxon>
        <taxon>Pezizomycotina</taxon>
        <taxon>Dothideomycetes</taxon>
        <taxon>Pleosporomycetidae</taxon>
        <taxon>Pleosporales</taxon>
        <taxon>Pleosporineae</taxon>
        <taxon>Pleosporaceae</taxon>
        <taxon>Bipolaris</taxon>
    </lineage>
</organism>
<dbReference type="EMBL" id="KI968826">
    <property type="protein sequence ID" value="EUN21985.1"/>
    <property type="molecule type" value="Genomic_DNA"/>
</dbReference>
<dbReference type="Proteomes" id="UP000054337">
    <property type="component" value="Unassembled WGS sequence"/>
</dbReference>
<accession>W7E7P4</accession>
<sequence length="122" mass="13911">MRNPRLSYCQATPHSPHLSSTASFRPTTTPRSRAVTRCSRRSHDLRKIAVPHRCRLTRNRTALTTVRLYFSTIYLHAVLLSARRATFVLMHDNLCHVSGNCKSYQRPTFDLQLFSGPGSINV</sequence>
<evidence type="ECO:0000256" key="1">
    <source>
        <dbReference type="SAM" id="MobiDB-lite"/>
    </source>
</evidence>
<keyword evidence="3" id="KW-1185">Reference proteome</keyword>
<feature type="region of interest" description="Disordered" evidence="1">
    <location>
        <begin position="1"/>
        <end position="38"/>
    </location>
</feature>
<evidence type="ECO:0000313" key="2">
    <source>
        <dbReference type="EMBL" id="EUN21985.1"/>
    </source>
</evidence>
<name>W7E7P4_BIPV3</name>
<dbReference type="AlphaFoldDB" id="W7E7P4"/>
<proteinExistence type="predicted"/>
<dbReference type="GeneID" id="26250197"/>
<dbReference type="RefSeq" id="XP_014551560.1">
    <property type="nucleotide sequence ID" value="XM_014696074.1"/>
</dbReference>
<feature type="compositionally biased region" description="Polar residues" evidence="1">
    <location>
        <begin position="9"/>
        <end position="31"/>
    </location>
</feature>
<dbReference type="HOGENOM" id="CLU_2026303_0_0_1"/>
<protein>
    <submittedName>
        <fullName evidence="2">Uncharacterized protein</fullName>
    </submittedName>
</protein>